<keyword evidence="2" id="KW-1185">Reference proteome</keyword>
<dbReference type="Gene3D" id="1.25.10.10">
    <property type="entry name" value="Leucine-rich Repeat Variant"/>
    <property type="match status" value="2"/>
</dbReference>
<dbReference type="Pfam" id="PF13646">
    <property type="entry name" value="HEAT_2"/>
    <property type="match status" value="2"/>
</dbReference>
<evidence type="ECO:0000313" key="1">
    <source>
        <dbReference type="EMBL" id="AYF76385.1"/>
    </source>
</evidence>
<organism evidence="1 2">
    <name type="scientific">Nocardia yunnanensis</name>
    <dbReference type="NCBI Taxonomy" id="2382165"/>
    <lineage>
        <taxon>Bacteria</taxon>
        <taxon>Bacillati</taxon>
        <taxon>Actinomycetota</taxon>
        <taxon>Actinomycetes</taxon>
        <taxon>Mycobacteriales</taxon>
        <taxon>Nocardiaceae</taxon>
        <taxon>Nocardia</taxon>
    </lineage>
</organism>
<gene>
    <name evidence="1" type="ORF">D7D52_24030</name>
</gene>
<reference evidence="1 2" key="1">
    <citation type="submission" date="2018-09" db="EMBL/GenBank/DDBJ databases">
        <title>Nocardia yunnanensis sp. nov., an actinomycete isolated from a soil sample.</title>
        <authorList>
            <person name="Zhang J."/>
        </authorList>
    </citation>
    <scope>NUCLEOTIDE SEQUENCE [LARGE SCALE GENOMIC DNA]</scope>
    <source>
        <strain evidence="1 2">CFHS0054</strain>
    </source>
</reference>
<dbReference type="KEGG" id="nyu:D7D52_24030"/>
<evidence type="ECO:0008006" key="3">
    <source>
        <dbReference type="Google" id="ProtNLM"/>
    </source>
</evidence>
<dbReference type="InterPro" id="IPR016024">
    <property type="entry name" value="ARM-type_fold"/>
</dbReference>
<dbReference type="AlphaFoldDB" id="A0A386ZII7"/>
<evidence type="ECO:0000313" key="2">
    <source>
        <dbReference type="Proteomes" id="UP000267164"/>
    </source>
</evidence>
<dbReference type="EMBL" id="CP032568">
    <property type="protein sequence ID" value="AYF76385.1"/>
    <property type="molecule type" value="Genomic_DNA"/>
</dbReference>
<protein>
    <recommendedName>
        <fullName evidence="3">HEAT repeat domain-containing protein</fullName>
    </recommendedName>
</protein>
<dbReference type="InterPro" id="IPR011989">
    <property type="entry name" value="ARM-like"/>
</dbReference>
<dbReference type="Proteomes" id="UP000267164">
    <property type="component" value="Chromosome"/>
</dbReference>
<dbReference type="RefSeq" id="WP_120739852.1">
    <property type="nucleotide sequence ID" value="NZ_CP032568.1"/>
</dbReference>
<dbReference type="OrthoDB" id="4510125at2"/>
<sequence length="429" mass="47023">MVTGFDDTTTSELHRTWWATGDPVIMRHALGLMTRAEADIVIAVASDDRHPLQARAIESMGFGFDEAEFVPVLVHAFTHPDPAVRKAAAAAAFWFEPVAAEDGLLAAAHDDAFEVALEALDTLRYYPTQRVLRAVADLRAHPDERIRAAATTTFDELRETFEEEVVEGNPKTVALLREWMLPVRDLVGWPDEISPYEQLPLSARYSRREAVTEAELLALLDNPEVDRHELDPGLRGLDWSGYAPDARARATARLVGHPNPLFREIGCAALADWQCTGELIRLVADPSFTVRKSAMYSLSLLAPDPAVADVAWRYLAMATGTMAQEAVRTYTTHAGPAAVDQLVELARHDRRESVRSEAIDCLGKLHAVEAISGLADLLTEPPGVSWSVHNGLLWDFERLGLTVPIPPGLAAVDNLHVQSGLCGLVARQS</sequence>
<accession>A0A386ZII7</accession>
<name>A0A386ZII7_9NOCA</name>
<dbReference type="SUPFAM" id="SSF48371">
    <property type="entry name" value="ARM repeat"/>
    <property type="match status" value="1"/>
</dbReference>
<proteinExistence type="predicted"/>